<evidence type="ECO:0000313" key="1">
    <source>
        <dbReference type="EMBL" id="CAH0045711.1"/>
    </source>
</evidence>
<keyword evidence="2" id="KW-1185">Reference proteome</keyword>
<dbReference type="AlphaFoldDB" id="A0A9N9W5D2"/>
<evidence type="ECO:0000313" key="2">
    <source>
        <dbReference type="Proteomes" id="UP000775872"/>
    </source>
</evidence>
<sequence>MEAARARQLDPMNITFDALGMQYVIEGWSTMLWARADGIPTRCGIEPDPFGPLAKGTRPVTEKHILADRQVVVMAILRWGLGYGVDTLVRPKENPLQELRDEAGDVASKPLSWLACQKRRAISEQSTGVQHEAYYAKVRSSKLGLPIVMFGDGGMVQLGSSNWSKVGLFDLRCVRTL</sequence>
<dbReference type="Proteomes" id="UP000775872">
    <property type="component" value="Unassembled WGS sequence"/>
</dbReference>
<name>A0A9N9W5D2_9HYPO</name>
<proteinExistence type="predicted"/>
<dbReference type="OrthoDB" id="21502at2759"/>
<comment type="caution">
    <text evidence="1">The sequence shown here is derived from an EMBL/GenBank/DDBJ whole genome shotgun (WGS) entry which is preliminary data.</text>
</comment>
<accession>A0A9N9W5D2</accession>
<reference evidence="1" key="1">
    <citation type="submission" date="2021-10" db="EMBL/GenBank/DDBJ databases">
        <authorList>
            <person name="Piombo E."/>
        </authorList>
    </citation>
    <scope>NUCLEOTIDE SEQUENCE</scope>
</reference>
<gene>
    <name evidence="1" type="ORF">CSOL1703_00012341</name>
</gene>
<feature type="non-terminal residue" evidence="1">
    <location>
        <position position="1"/>
    </location>
</feature>
<protein>
    <submittedName>
        <fullName evidence="1">Uncharacterized protein</fullName>
    </submittedName>
</protein>
<dbReference type="EMBL" id="CABFOC020000013">
    <property type="protein sequence ID" value="CAH0045711.1"/>
    <property type="molecule type" value="Genomic_DNA"/>
</dbReference>
<organism evidence="1 2">
    <name type="scientific">Clonostachys solani</name>
    <dbReference type="NCBI Taxonomy" id="160281"/>
    <lineage>
        <taxon>Eukaryota</taxon>
        <taxon>Fungi</taxon>
        <taxon>Dikarya</taxon>
        <taxon>Ascomycota</taxon>
        <taxon>Pezizomycotina</taxon>
        <taxon>Sordariomycetes</taxon>
        <taxon>Hypocreomycetidae</taxon>
        <taxon>Hypocreales</taxon>
        <taxon>Bionectriaceae</taxon>
        <taxon>Clonostachys</taxon>
    </lineage>
</organism>